<gene>
    <name evidence="6" type="ORF">chiPu_0018989</name>
</gene>
<name>A0A401RQD4_CHIPU</name>
<dbReference type="PANTHER" id="PTHR13723:SF316">
    <property type="entry name" value="LONELY HEART, ISOFORM A"/>
    <property type="match status" value="1"/>
</dbReference>
<dbReference type="FunFam" id="2.20.100.10:FF:000005">
    <property type="entry name" value="ADAM metallopeptidase with thrombospondin type 1 motif 9"/>
    <property type="match status" value="1"/>
</dbReference>
<dbReference type="STRING" id="137246.A0A401RQD4"/>
<dbReference type="Pfam" id="PF08686">
    <property type="entry name" value="PLAC"/>
    <property type="match status" value="1"/>
</dbReference>
<dbReference type="SMART" id="SM00209">
    <property type="entry name" value="TSP1"/>
    <property type="match status" value="5"/>
</dbReference>
<dbReference type="Gene3D" id="2.60.120.830">
    <property type="match status" value="1"/>
</dbReference>
<keyword evidence="2" id="KW-0964">Secreted</keyword>
<protein>
    <recommendedName>
        <fullName evidence="5">PLAC domain-containing protein</fullName>
    </recommendedName>
</protein>
<dbReference type="GO" id="GO:0006508">
    <property type="term" value="P:proteolysis"/>
    <property type="evidence" value="ECO:0007669"/>
    <property type="project" value="TreeGrafter"/>
</dbReference>
<dbReference type="EMBL" id="BEZZ01001772">
    <property type="protein sequence ID" value="GCC20429.1"/>
    <property type="molecule type" value="Genomic_DNA"/>
</dbReference>
<evidence type="ECO:0000313" key="6">
    <source>
        <dbReference type="EMBL" id="GCC20429.1"/>
    </source>
</evidence>
<dbReference type="GO" id="GO:0004222">
    <property type="term" value="F:metalloendopeptidase activity"/>
    <property type="evidence" value="ECO:0007669"/>
    <property type="project" value="TreeGrafter"/>
</dbReference>
<proteinExistence type="predicted"/>
<comment type="subcellular location">
    <subcellularLocation>
        <location evidence="1">Secreted</location>
    </subcellularLocation>
</comment>
<keyword evidence="3" id="KW-0732">Signal</keyword>
<dbReference type="SUPFAM" id="SSF82895">
    <property type="entry name" value="TSP-1 type 1 repeat"/>
    <property type="match status" value="6"/>
</dbReference>
<dbReference type="InterPro" id="IPR010909">
    <property type="entry name" value="PLAC"/>
</dbReference>
<dbReference type="PROSITE" id="PS50900">
    <property type="entry name" value="PLAC"/>
    <property type="match status" value="1"/>
</dbReference>
<reference evidence="6 7" key="1">
    <citation type="journal article" date="2018" name="Nat. Ecol. Evol.">
        <title>Shark genomes provide insights into elasmobranch evolution and the origin of vertebrates.</title>
        <authorList>
            <person name="Hara Y"/>
            <person name="Yamaguchi K"/>
            <person name="Onimaru K"/>
            <person name="Kadota M"/>
            <person name="Koyanagi M"/>
            <person name="Keeley SD"/>
            <person name="Tatsumi K"/>
            <person name="Tanaka K"/>
            <person name="Motone F"/>
            <person name="Kageyama Y"/>
            <person name="Nozu R"/>
            <person name="Adachi N"/>
            <person name="Nishimura O"/>
            <person name="Nakagawa R"/>
            <person name="Tanegashima C"/>
            <person name="Kiyatake I"/>
            <person name="Matsumoto R"/>
            <person name="Murakumo K"/>
            <person name="Nishida K"/>
            <person name="Terakita A"/>
            <person name="Kuratani S"/>
            <person name="Sato K"/>
            <person name="Hyodo S Kuraku.S."/>
        </authorList>
    </citation>
    <scope>NUCLEOTIDE SEQUENCE [LARGE SCALE GENOMIC DNA]</scope>
</reference>
<dbReference type="InterPro" id="IPR000884">
    <property type="entry name" value="TSP1_rpt"/>
</dbReference>
<dbReference type="AlphaFoldDB" id="A0A401RQD4"/>
<dbReference type="FunFam" id="2.60.120.830:FF:000001">
    <property type="entry name" value="A disintegrin and metalloproteinase with thrombospondin motifs 1"/>
    <property type="match status" value="1"/>
</dbReference>
<sequence>MREKVGCDEVLGSNKVMDKCGVCGGDNTTCKVISGIFKQTIMSVGYHKILEIPEGATRINITETMKSRNYLALRSHFGHPIINGNWAIDRPGTYEAAGTLFRYKRPNEISTTAGESLIAEGPTSEILDVYMIYQQANPKVQYEYVLPTDNIVSSHSLAHTADQHLGEAFNGQLSYGADGDMYVLREREVGNFVSGVHANQLQSRKYQTSTGEVLHSWAEGPRKKREFNWKQIGSSECTVSCGTGSRALIFKCVNRNTHEEVSENLCEIAMRPTPDEEACNIQPCPAYWDLGEWSECSKTCGPGIQHRQVLCRQVYANRTTTCSVPCGVGQRIRDVKCIDNLGDIVDDEECNMQLKPADTENCDMGPCAKSWFHTDWSVRCSAECGPGIQTRSVVCLMNHISSLPLEGCGVEKPEDVRSCNVGPCNEDVRWFTGPWSQCSAECGNGTQIRSVVCLKKTDDKLTVAETHECSHLERPASEQTCHLRKCDVKWYSTEWSACSKSCESGYRVREVRCLADDMTQSNSCDSFLRPVDKEVCNTNPCIPEIDENCRDMYFNCNVVVQARLCVYTYYKTACCASCAKTRRRAAQLRSR</sequence>
<dbReference type="InterPro" id="IPR036383">
    <property type="entry name" value="TSP1_rpt_sf"/>
</dbReference>
<dbReference type="GO" id="GO:0031012">
    <property type="term" value="C:extracellular matrix"/>
    <property type="evidence" value="ECO:0007669"/>
    <property type="project" value="TreeGrafter"/>
</dbReference>
<evidence type="ECO:0000256" key="2">
    <source>
        <dbReference type="ARBA" id="ARBA00022525"/>
    </source>
</evidence>
<feature type="domain" description="PLAC" evidence="5">
    <location>
        <begin position="545"/>
        <end position="582"/>
    </location>
</feature>
<dbReference type="Pfam" id="PF05986">
    <property type="entry name" value="ADAMTS_spacer1"/>
    <property type="match status" value="1"/>
</dbReference>
<dbReference type="PROSITE" id="PS50092">
    <property type="entry name" value="TSP1"/>
    <property type="match status" value="4"/>
</dbReference>
<dbReference type="InterPro" id="IPR010294">
    <property type="entry name" value="ADAMTS_spacer1"/>
</dbReference>
<dbReference type="GO" id="GO:0030198">
    <property type="term" value="P:extracellular matrix organization"/>
    <property type="evidence" value="ECO:0007669"/>
    <property type="project" value="TreeGrafter"/>
</dbReference>
<accession>A0A401RQD4</accession>
<dbReference type="Proteomes" id="UP000287033">
    <property type="component" value="Unassembled WGS sequence"/>
</dbReference>
<evidence type="ECO:0000256" key="4">
    <source>
        <dbReference type="ARBA" id="ARBA00022737"/>
    </source>
</evidence>
<dbReference type="PANTHER" id="PTHR13723">
    <property type="entry name" value="ADAMTS A DISINTEGRIN AND METALLOPROTEASE WITH THROMBOSPONDIN MOTIFS PROTEASE"/>
    <property type="match status" value="1"/>
</dbReference>
<evidence type="ECO:0000313" key="7">
    <source>
        <dbReference type="Proteomes" id="UP000287033"/>
    </source>
</evidence>
<organism evidence="6 7">
    <name type="scientific">Chiloscyllium punctatum</name>
    <name type="common">Brownbanded bambooshark</name>
    <name type="synonym">Hemiscyllium punctatum</name>
    <dbReference type="NCBI Taxonomy" id="137246"/>
    <lineage>
        <taxon>Eukaryota</taxon>
        <taxon>Metazoa</taxon>
        <taxon>Chordata</taxon>
        <taxon>Craniata</taxon>
        <taxon>Vertebrata</taxon>
        <taxon>Chondrichthyes</taxon>
        <taxon>Elasmobranchii</taxon>
        <taxon>Galeomorphii</taxon>
        <taxon>Galeoidea</taxon>
        <taxon>Orectolobiformes</taxon>
        <taxon>Hemiscylliidae</taxon>
        <taxon>Chiloscyllium</taxon>
    </lineage>
</organism>
<keyword evidence="7" id="KW-1185">Reference proteome</keyword>
<dbReference type="Gene3D" id="2.20.100.10">
    <property type="entry name" value="Thrombospondin type-1 (TSP1) repeat"/>
    <property type="match status" value="6"/>
</dbReference>
<dbReference type="OrthoDB" id="10062690at2759"/>
<dbReference type="OMA" id="HCVNRIS"/>
<evidence type="ECO:0000256" key="3">
    <source>
        <dbReference type="ARBA" id="ARBA00022729"/>
    </source>
</evidence>
<dbReference type="InterPro" id="IPR050439">
    <property type="entry name" value="ADAMTS_ADAMTS-like"/>
</dbReference>
<dbReference type="GO" id="GO:0005576">
    <property type="term" value="C:extracellular region"/>
    <property type="evidence" value="ECO:0007669"/>
    <property type="project" value="UniProtKB-SubCell"/>
</dbReference>
<comment type="caution">
    <text evidence="6">The sequence shown here is derived from an EMBL/GenBank/DDBJ whole genome shotgun (WGS) entry which is preliminary data.</text>
</comment>
<dbReference type="Pfam" id="PF19030">
    <property type="entry name" value="TSP1_ADAMTS"/>
    <property type="match status" value="6"/>
</dbReference>
<evidence type="ECO:0000256" key="1">
    <source>
        <dbReference type="ARBA" id="ARBA00004613"/>
    </source>
</evidence>
<evidence type="ECO:0000259" key="5">
    <source>
        <dbReference type="PROSITE" id="PS50900"/>
    </source>
</evidence>
<keyword evidence="4" id="KW-0677">Repeat</keyword>